<reference evidence="1 2" key="1">
    <citation type="submission" date="2017-03" db="EMBL/GenBank/DDBJ databases">
        <title>Genome Sequence of Roseovarius mucosus strain SMR3 Isolated from a culture of the Diatom Skeletonema marinoi.</title>
        <authorList>
            <person name="Topel M."/>
            <person name="Pinder M."/>
            <person name="Johansson O.N."/>
            <person name="Kourtchenko O."/>
            <person name="Godhe A."/>
            <person name="Clarke A.K."/>
        </authorList>
    </citation>
    <scope>NUCLEOTIDE SEQUENCE [LARGE SCALE GENOMIC DNA]</scope>
    <source>
        <strain evidence="1 2">SMR3</strain>
    </source>
</reference>
<name>A0A1V0RT78_9RHOB</name>
<dbReference type="AlphaFoldDB" id="A0A1V0RT78"/>
<evidence type="ECO:0000313" key="2">
    <source>
        <dbReference type="Proteomes" id="UP000192273"/>
    </source>
</evidence>
<dbReference type="RefSeq" id="WP_081508153.1">
    <property type="nucleotide sequence ID" value="NZ_CP020474.1"/>
</dbReference>
<protein>
    <submittedName>
        <fullName evidence="1">Uncharacterized protein</fullName>
    </submittedName>
</protein>
<evidence type="ECO:0000313" key="1">
    <source>
        <dbReference type="EMBL" id="ARE84978.1"/>
    </source>
</evidence>
<sequence>MSDLFAQMWAEVKNLEEFDWAEVSRLGCSRETAVRYIRHWADAGQIRVSRIGRNGKRWYSPCHLPLPGPQPVSGEATPEGNMWRAMRLLRHFNPTDVAAHANAGGVEVTVEKARAYCRQLLASNHLKVRQTAIPGRREALYQIVEDTGPRAPKPVRLAGILDPNTGDFSPAKGGAA</sequence>
<accession>A0A1V0RT78</accession>
<dbReference type="KEGG" id="rmm:ROSMUCSMR3_03524"/>
<organism evidence="1 2">
    <name type="scientific">Roseovarius mucosus</name>
    <dbReference type="NCBI Taxonomy" id="215743"/>
    <lineage>
        <taxon>Bacteria</taxon>
        <taxon>Pseudomonadati</taxon>
        <taxon>Pseudomonadota</taxon>
        <taxon>Alphaproteobacteria</taxon>
        <taxon>Rhodobacterales</taxon>
        <taxon>Roseobacteraceae</taxon>
        <taxon>Roseovarius</taxon>
    </lineage>
</organism>
<dbReference type="OrthoDB" id="8080957at2"/>
<dbReference type="Proteomes" id="UP000192273">
    <property type="component" value="Chromosome"/>
</dbReference>
<proteinExistence type="predicted"/>
<gene>
    <name evidence="1" type="ORF">ROSMUCSMR3_03524</name>
</gene>
<keyword evidence="2" id="KW-1185">Reference proteome</keyword>
<dbReference type="EMBL" id="CP020474">
    <property type="protein sequence ID" value="ARE84978.1"/>
    <property type="molecule type" value="Genomic_DNA"/>
</dbReference>